<proteinExistence type="predicted"/>
<accession>A0ABT7VQM9</accession>
<evidence type="ECO:0000313" key="1">
    <source>
        <dbReference type="EMBL" id="MDM8561965.1"/>
    </source>
</evidence>
<dbReference type="EMBL" id="JAUCGM010000029">
    <property type="protein sequence ID" value="MDM8561965.1"/>
    <property type="molecule type" value="Genomic_DNA"/>
</dbReference>
<sequence>MNRIGYSRRGHHSLFPLDAQLNLPNGSFSYGLQEMVIRESIKGSFEESLLTIERQTGVRVGKRQALEIIKKCAYDFDAFYQEQSLSVLPDKVNKMPIMGCEMNCDANGWVERRNSKTLISLESKTETSFISRRKKK</sequence>
<protein>
    <submittedName>
        <fullName evidence="1">Uncharacterized protein</fullName>
    </submittedName>
</protein>
<reference evidence="1" key="1">
    <citation type="submission" date="2023-06" db="EMBL/GenBank/DDBJ databases">
        <title>Uncultivated large filamentous bacteria from sulfidic sediments reveal new species and different genomic features in energy metabolism and defense.</title>
        <authorList>
            <person name="Fonseca A."/>
        </authorList>
    </citation>
    <scope>NUCLEOTIDE SEQUENCE</scope>
    <source>
        <strain evidence="1">HSG4</strain>
    </source>
</reference>
<name>A0ABT7VQM9_9GAMM</name>
<keyword evidence="2" id="KW-1185">Reference proteome</keyword>
<dbReference type="Proteomes" id="UP001171945">
    <property type="component" value="Unassembled WGS sequence"/>
</dbReference>
<evidence type="ECO:0000313" key="2">
    <source>
        <dbReference type="Proteomes" id="UP001171945"/>
    </source>
</evidence>
<comment type="caution">
    <text evidence="1">The sequence shown here is derived from an EMBL/GenBank/DDBJ whole genome shotgun (WGS) entry which is preliminary data.</text>
</comment>
<organism evidence="1 2">
    <name type="scientific">Candidatus Marithioploca araucensis</name>
    <dbReference type="NCBI Taxonomy" id="70273"/>
    <lineage>
        <taxon>Bacteria</taxon>
        <taxon>Pseudomonadati</taxon>
        <taxon>Pseudomonadota</taxon>
        <taxon>Gammaproteobacteria</taxon>
        <taxon>Thiotrichales</taxon>
        <taxon>Thiotrichaceae</taxon>
        <taxon>Candidatus Marithioploca</taxon>
    </lineage>
</organism>
<gene>
    <name evidence="1" type="ORF">QUF54_01265</name>
</gene>